<keyword evidence="3" id="KW-1185">Reference proteome</keyword>
<dbReference type="Gene3D" id="2.160.20.80">
    <property type="entry name" value="E3 ubiquitin-protein ligase SopA"/>
    <property type="match status" value="1"/>
</dbReference>
<organism evidence="2 3">
    <name type="scientific">Bathymodiolus thermophilus thioautotrophic gill symbiont</name>
    <dbReference type="NCBI Taxonomy" id="2360"/>
    <lineage>
        <taxon>Bacteria</taxon>
        <taxon>Pseudomonadati</taxon>
        <taxon>Pseudomonadota</taxon>
        <taxon>Gammaproteobacteria</taxon>
        <taxon>sulfur-oxidizing symbionts</taxon>
    </lineage>
</organism>
<dbReference type="PANTHER" id="PTHR47485:SF1">
    <property type="entry name" value="THYLAKOID LUMENAL 17.4 KDA PROTEIN, CHLOROPLASTIC"/>
    <property type="match status" value="1"/>
</dbReference>
<protein>
    <recommendedName>
        <fullName evidence="4">Pentapeptide repeat-containing protein</fullName>
    </recommendedName>
</protein>
<evidence type="ECO:0000256" key="1">
    <source>
        <dbReference type="ARBA" id="ARBA00022737"/>
    </source>
</evidence>
<comment type="caution">
    <text evidence="2">The sequence shown here is derived from an EMBL/GenBank/DDBJ whole genome shotgun (WGS) entry which is preliminary data.</text>
</comment>
<evidence type="ECO:0008006" key="4">
    <source>
        <dbReference type="Google" id="ProtNLM"/>
    </source>
</evidence>
<sequence length="294" mass="33016">AIFGFIFIYQRLEKQQKQIDIQIDQLTIQINHRIDDRFNSAISLLGSSETSARTGAIYALHELAIEEEKYRRQIAQIMCSHIRSKTDETEYKDTHSERPSNEIQTTIDLLFKEKGLYGQEFARVVGFPKANLSHAYLMGANFGDALCRGAIFWKAECQGAVFMLAQCQGANFGDAQCQGAYFWKSQCQGTIFKSAQCQDTNFGDAQCQGANFMDAELQGRGLTSVECQGADFAGAQSDMPFAIQIEGEINVKAIKAIEDAQPYLDNSWYEKMQKIIKENKGKNPKHENIQTLAS</sequence>
<dbReference type="EMBL" id="CAHJWF010000413">
    <property type="protein sequence ID" value="CAB5507393.1"/>
    <property type="molecule type" value="Genomic_DNA"/>
</dbReference>
<feature type="non-terminal residue" evidence="2">
    <location>
        <position position="1"/>
    </location>
</feature>
<dbReference type="SUPFAM" id="SSF141571">
    <property type="entry name" value="Pentapeptide repeat-like"/>
    <property type="match status" value="1"/>
</dbReference>
<gene>
    <name evidence="2" type="ORF">AZO1586I_1831</name>
</gene>
<keyword evidence="1" id="KW-0677">Repeat</keyword>
<dbReference type="InterPro" id="IPR001646">
    <property type="entry name" value="5peptide_repeat"/>
</dbReference>
<accession>A0ABM8M9V6</accession>
<evidence type="ECO:0000313" key="2">
    <source>
        <dbReference type="EMBL" id="CAB5507393.1"/>
    </source>
</evidence>
<dbReference type="Proteomes" id="UP000626656">
    <property type="component" value="Unassembled WGS sequence"/>
</dbReference>
<dbReference type="Pfam" id="PF00805">
    <property type="entry name" value="Pentapeptide"/>
    <property type="match status" value="2"/>
</dbReference>
<name>A0ABM8M9V6_9GAMM</name>
<proteinExistence type="predicted"/>
<evidence type="ECO:0000313" key="3">
    <source>
        <dbReference type="Proteomes" id="UP000626656"/>
    </source>
</evidence>
<dbReference type="RefSeq" id="WP_202784536.1">
    <property type="nucleotide sequence ID" value="NZ_CAHJWF010000413.1"/>
</dbReference>
<dbReference type="PANTHER" id="PTHR47485">
    <property type="entry name" value="THYLAKOID LUMENAL 17.4 KDA PROTEIN, CHLOROPLASTIC"/>
    <property type="match status" value="1"/>
</dbReference>
<reference evidence="2 3" key="1">
    <citation type="submission" date="2020-05" db="EMBL/GenBank/DDBJ databases">
        <authorList>
            <person name="Petersen J."/>
            <person name="Sayavedra L."/>
        </authorList>
    </citation>
    <scope>NUCLEOTIDE SEQUENCE [LARGE SCALE GENOMIC DNA]</scope>
    <source>
        <strain evidence="2">B azoricus SOX ET2 1586I</strain>
    </source>
</reference>